<evidence type="ECO:0000313" key="3">
    <source>
        <dbReference type="Proteomes" id="UP000076023"/>
    </source>
</evidence>
<dbReference type="RefSeq" id="WP_075077868.1">
    <property type="nucleotide sequence ID" value="NZ_BDCO01000002.1"/>
</dbReference>
<comment type="caution">
    <text evidence="2">The sequence shown here is derived from an EMBL/GenBank/DDBJ whole genome shotgun (WGS) entry which is preliminary data.</text>
</comment>
<evidence type="ECO:0000259" key="1">
    <source>
        <dbReference type="Pfam" id="PF00535"/>
    </source>
</evidence>
<dbReference type="InterPro" id="IPR029044">
    <property type="entry name" value="Nucleotide-diphossugar_trans"/>
</dbReference>
<keyword evidence="3" id="KW-1185">Reference proteome</keyword>
<dbReference type="CDD" id="cd00761">
    <property type="entry name" value="Glyco_tranf_GTA_type"/>
    <property type="match status" value="1"/>
</dbReference>
<dbReference type="InterPro" id="IPR001173">
    <property type="entry name" value="Glyco_trans_2-like"/>
</dbReference>
<dbReference type="GO" id="GO:0016740">
    <property type="term" value="F:transferase activity"/>
    <property type="evidence" value="ECO:0007669"/>
    <property type="project" value="UniProtKB-KW"/>
</dbReference>
<dbReference type="Pfam" id="PF00535">
    <property type="entry name" value="Glycos_transf_2"/>
    <property type="match status" value="1"/>
</dbReference>
<accession>A0A146G5A3</accession>
<evidence type="ECO:0000313" key="2">
    <source>
        <dbReference type="EMBL" id="GAT32008.1"/>
    </source>
</evidence>
<dbReference type="EMBL" id="BDCO01000002">
    <property type="protein sequence ID" value="GAT32008.1"/>
    <property type="molecule type" value="Genomic_DNA"/>
</dbReference>
<dbReference type="Gene3D" id="3.90.550.10">
    <property type="entry name" value="Spore Coat Polysaccharide Biosynthesis Protein SpsA, Chain A"/>
    <property type="match status" value="1"/>
</dbReference>
<proteinExistence type="predicted"/>
<dbReference type="SUPFAM" id="SSF53448">
    <property type="entry name" value="Nucleotide-diphospho-sugar transferases"/>
    <property type="match status" value="1"/>
</dbReference>
<keyword evidence="2" id="KW-0808">Transferase</keyword>
<dbReference type="InParanoid" id="A0A146G5A3"/>
<dbReference type="AlphaFoldDB" id="A0A146G5A3"/>
<gene>
    <name evidence="2" type="ORF">TSACC_2405</name>
</gene>
<dbReference type="Proteomes" id="UP000076023">
    <property type="component" value="Unassembled WGS sequence"/>
</dbReference>
<dbReference type="PANTHER" id="PTHR43685">
    <property type="entry name" value="GLYCOSYLTRANSFERASE"/>
    <property type="match status" value="1"/>
</dbReference>
<dbReference type="STRING" id="690879.TSACC_2405"/>
<name>A0A146G5A3_TERSA</name>
<organism evidence="2 3">
    <name type="scientific">Terrimicrobium sacchariphilum</name>
    <dbReference type="NCBI Taxonomy" id="690879"/>
    <lineage>
        <taxon>Bacteria</taxon>
        <taxon>Pseudomonadati</taxon>
        <taxon>Verrucomicrobiota</taxon>
        <taxon>Terrimicrobiia</taxon>
        <taxon>Terrimicrobiales</taxon>
        <taxon>Terrimicrobiaceae</taxon>
        <taxon>Terrimicrobium</taxon>
    </lineage>
</organism>
<feature type="domain" description="Glycosyltransferase 2-like" evidence="1">
    <location>
        <begin position="42"/>
        <end position="155"/>
    </location>
</feature>
<sequence length="294" mass="34149">MKLSQKFWKRLSDLYDATLCQPKAVAKQGHAPAKPFAGEKISVGIPHYNRGSRIHRPLRNLLNDPRVGEVVICDDASSAEEYSALQRNVRSLDPHGKVRIVRHEKNLGAMANKLSCAENASLEWLVILDSDNTIFRNYLDAIYALPEWDPQVIYSPSWAFPYFPFKRLIGERLDFDRVVELCRDNTLKRVYYLNDGNYFVNRKAYTNAVGCLAELKYDVADVMVANYLWLSLGNRLQVLPNAHYFHRIDASSFWVRTQEESRRRVFELFDLLESNTRWTPDLLERFRKSAAKEE</sequence>
<dbReference type="PANTHER" id="PTHR43685:SF2">
    <property type="entry name" value="GLYCOSYLTRANSFERASE 2-LIKE DOMAIN-CONTAINING PROTEIN"/>
    <property type="match status" value="1"/>
</dbReference>
<reference evidence="3" key="1">
    <citation type="journal article" date="2017" name="Genome Announc.">
        <title>Draft Genome Sequence of Terrimicrobium sacchariphilum NM-5T, a Facultative Anaerobic Soil Bacterium of the Class Spartobacteria.</title>
        <authorList>
            <person name="Qiu Y.L."/>
            <person name="Tourlousse D.M."/>
            <person name="Matsuura N."/>
            <person name="Ohashi A."/>
            <person name="Sekiguchi Y."/>
        </authorList>
    </citation>
    <scope>NUCLEOTIDE SEQUENCE [LARGE SCALE GENOMIC DNA]</scope>
    <source>
        <strain evidence="3">NM-5</strain>
    </source>
</reference>
<protein>
    <submittedName>
        <fullName evidence="2">Glycosyltransferase</fullName>
    </submittedName>
</protein>
<dbReference type="InterPro" id="IPR050834">
    <property type="entry name" value="Glycosyltransf_2"/>
</dbReference>
<dbReference type="OrthoDB" id="9800276at2"/>